<evidence type="ECO:0000256" key="1">
    <source>
        <dbReference type="ARBA" id="ARBA00022679"/>
    </source>
</evidence>
<protein>
    <submittedName>
        <fullName evidence="4">N-acetyltransferase</fullName>
    </submittedName>
</protein>
<organism evidence="4 5">
    <name type="scientific">Jeongeupia naejangsanensis</name>
    <dbReference type="NCBI Taxonomy" id="613195"/>
    <lineage>
        <taxon>Bacteria</taxon>
        <taxon>Pseudomonadati</taxon>
        <taxon>Pseudomonadota</taxon>
        <taxon>Betaproteobacteria</taxon>
        <taxon>Neisseriales</taxon>
        <taxon>Chitinibacteraceae</taxon>
        <taxon>Jeongeupia</taxon>
    </lineage>
</organism>
<reference evidence="4 5" key="1">
    <citation type="submission" date="2021-01" db="EMBL/GenBank/DDBJ databases">
        <title>Draft Genome Sequence and Polyhydroxyalkanoate Biosynthetic Potential of Jeongeupia naejangsanensis Type Strain DSM 24253.</title>
        <authorList>
            <person name="Turrini P."/>
            <person name="Artuso I."/>
            <person name="Lugli G.A."/>
            <person name="Frangipani E."/>
            <person name="Ventura M."/>
            <person name="Visca P."/>
        </authorList>
    </citation>
    <scope>NUCLEOTIDE SEQUENCE [LARGE SCALE GENOMIC DNA]</scope>
    <source>
        <strain evidence="4 5">DSM 24253</strain>
    </source>
</reference>
<gene>
    <name evidence="4" type="ORF">JMJ54_01210</name>
</gene>
<dbReference type="CDD" id="cd04301">
    <property type="entry name" value="NAT_SF"/>
    <property type="match status" value="1"/>
</dbReference>
<name>A0ABS2BFP2_9NEIS</name>
<dbReference type="InterPro" id="IPR000182">
    <property type="entry name" value="GNAT_dom"/>
</dbReference>
<feature type="domain" description="N-acetyltransferase" evidence="3">
    <location>
        <begin position="3"/>
        <end position="148"/>
    </location>
</feature>
<evidence type="ECO:0000259" key="3">
    <source>
        <dbReference type="PROSITE" id="PS51186"/>
    </source>
</evidence>
<dbReference type="Gene3D" id="3.40.630.30">
    <property type="match status" value="1"/>
</dbReference>
<dbReference type="InterPro" id="IPR050832">
    <property type="entry name" value="Bact_Acetyltransf"/>
</dbReference>
<dbReference type="Pfam" id="PF13527">
    <property type="entry name" value="Acetyltransf_9"/>
    <property type="match status" value="1"/>
</dbReference>
<evidence type="ECO:0000313" key="4">
    <source>
        <dbReference type="EMBL" id="MBM3114433.1"/>
    </source>
</evidence>
<evidence type="ECO:0000313" key="5">
    <source>
        <dbReference type="Proteomes" id="UP000809431"/>
    </source>
</evidence>
<evidence type="ECO:0000256" key="2">
    <source>
        <dbReference type="ARBA" id="ARBA00023315"/>
    </source>
</evidence>
<accession>A0ABS2BFP2</accession>
<comment type="caution">
    <text evidence="4">The sequence shown here is derived from an EMBL/GenBank/DDBJ whole genome shotgun (WGS) entry which is preliminary data.</text>
</comment>
<keyword evidence="1" id="KW-0808">Transferase</keyword>
<dbReference type="PROSITE" id="PS51186">
    <property type="entry name" value="GNAT"/>
    <property type="match status" value="1"/>
</dbReference>
<sequence>MTFTIRPAGVADAAAIDELVTAAFGQPGEAGLVAALNAAGRIDLELVAEAGGLIVGHVLFSPMTVEGVAGAVTGLAPLSVAADWRRQGLGKALVDAGLAQLQAKGVVAAVVLGDPAYYGRFGFVRADRFGLSCEYEVPPEYFMALELVPGALDFAAGVARYAPEFATL</sequence>
<dbReference type="PANTHER" id="PTHR43877:SF1">
    <property type="entry name" value="ACETYLTRANSFERASE"/>
    <property type="match status" value="1"/>
</dbReference>
<dbReference type="RefSeq" id="WP_203536125.1">
    <property type="nucleotide sequence ID" value="NZ_JAESND010000001.1"/>
</dbReference>
<dbReference type="PANTHER" id="PTHR43877">
    <property type="entry name" value="AMINOALKYLPHOSPHONATE N-ACETYLTRANSFERASE-RELATED-RELATED"/>
    <property type="match status" value="1"/>
</dbReference>
<dbReference type="EMBL" id="JAESND010000001">
    <property type="protein sequence ID" value="MBM3114433.1"/>
    <property type="molecule type" value="Genomic_DNA"/>
</dbReference>
<keyword evidence="2" id="KW-0012">Acyltransferase</keyword>
<dbReference type="SUPFAM" id="SSF55729">
    <property type="entry name" value="Acyl-CoA N-acyltransferases (Nat)"/>
    <property type="match status" value="1"/>
</dbReference>
<proteinExistence type="predicted"/>
<keyword evidence="5" id="KW-1185">Reference proteome</keyword>
<dbReference type="Proteomes" id="UP000809431">
    <property type="component" value="Unassembled WGS sequence"/>
</dbReference>
<dbReference type="InterPro" id="IPR016181">
    <property type="entry name" value="Acyl_CoA_acyltransferase"/>
</dbReference>